<reference evidence="1 2" key="1">
    <citation type="submission" date="2024-08" db="EMBL/GenBank/DDBJ databases">
        <authorList>
            <person name="Cucini C."/>
            <person name="Frati F."/>
        </authorList>
    </citation>
    <scope>NUCLEOTIDE SEQUENCE [LARGE SCALE GENOMIC DNA]</scope>
</reference>
<dbReference type="EMBL" id="CAXLJM020000039">
    <property type="protein sequence ID" value="CAL8107954.1"/>
    <property type="molecule type" value="Genomic_DNA"/>
</dbReference>
<dbReference type="Proteomes" id="UP001642540">
    <property type="component" value="Unassembled WGS sequence"/>
</dbReference>
<proteinExistence type="predicted"/>
<protein>
    <submittedName>
        <fullName evidence="1">Uncharacterized protein</fullName>
    </submittedName>
</protein>
<evidence type="ECO:0000313" key="1">
    <source>
        <dbReference type="EMBL" id="CAL8107954.1"/>
    </source>
</evidence>
<accession>A0ABP1QLZ7</accession>
<evidence type="ECO:0000313" key="2">
    <source>
        <dbReference type="Proteomes" id="UP001642540"/>
    </source>
</evidence>
<name>A0ABP1QLZ7_9HEXA</name>
<organism evidence="1 2">
    <name type="scientific">Orchesella dallaii</name>
    <dbReference type="NCBI Taxonomy" id="48710"/>
    <lineage>
        <taxon>Eukaryota</taxon>
        <taxon>Metazoa</taxon>
        <taxon>Ecdysozoa</taxon>
        <taxon>Arthropoda</taxon>
        <taxon>Hexapoda</taxon>
        <taxon>Collembola</taxon>
        <taxon>Entomobryomorpha</taxon>
        <taxon>Entomobryoidea</taxon>
        <taxon>Orchesellidae</taxon>
        <taxon>Orchesellinae</taxon>
        <taxon>Orchesella</taxon>
    </lineage>
</organism>
<keyword evidence="2" id="KW-1185">Reference proteome</keyword>
<gene>
    <name evidence="1" type="ORF">ODALV1_LOCUS12826</name>
</gene>
<sequence>MERSCTNPSNIRVSLGNQKSFRANSAGNGGCGNPIPMQQQFRTQNYQQPNNYGGHYSSFGAGNYQHTIDTNKTTWVLVVFKILLVPVEKLVSAHKYF</sequence>
<comment type="caution">
    <text evidence="1">The sequence shown here is derived from an EMBL/GenBank/DDBJ whole genome shotgun (WGS) entry which is preliminary data.</text>
</comment>